<dbReference type="Pfam" id="PF07714">
    <property type="entry name" value="PK_Tyr_Ser-Thr"/>
    <property type="match status" value="2"/>
</dbReference>
<evidence type="ECO:0000313" key="6">
    <source>
        <dbReference type="Proteomes" id="UP001159405"/>
    </source>
</evidence>
<feature type="non-terminal residue" evidence="5">
    <location>
        <position position="1"/>
    </location>
</feature>
<feature type="domain" description="Protein kinase" evidence="4">
    <location>
        <begin position="448"/>
        <end position="731"/>
    </location>
</feature>
<dbReference type="InterPro" id="IPR050198">
    <property type="entry name" value="Non-receptor_tyrosine_kinases"/>
</dbReference>
<protein>
    <recommendedName>
        <fullName evidence="4">Protein kinase domain-containing protein</fullName>
    </recommendedName>
</protein>
<dbReference type="EMBL" id="CALNXK010000006">
    <property type="protein sequence ID" value="CAH3038716.1"/>
    <property type="molecule type" value="Genomic_DNA"/>
</dbReference>
<comment type="caution">
    <text evidence="5">The sequence shown here is derived from an EMBL/GenBank/DDBJ whole genome shotgun (WGS) entry which is preliminary data.</text>
</comment>
<dbReference type="Proteomes" id="UP001159405">
    <property type="component" value="Unassembled WGS sequence"/>
</dbReference>
<evidence type="ECO:0000256" key="3">
    <source>
        <dbReference type="SAM" id="MobiDB-lite"/>
    </source>
</evidence>
<gene>
    <name evidence="5" type="ORF">PLOB_00039396</name>
</gene>
<evidence type="ECO:0000256" key="2">
    <source>
        <dbReference type="ARBA" id="ARBA00022840"/>
    </source>
</evidence>
<sequence length="1237" mass="142655">AANDTQNCTTQPPVSKENLLQGDEEHFHVSQKEFNQQAEEREHVWRPRPEKGVLVNDVDGNYIWTIQSFLENPDQFIQEMDKTTGIVKKQREFFILSAVLPDLEKSWGECLTSNDREEVCKILAKLTCSLNSGKVVRRALQQLFHLICKENFGSSNENLMVVEETIRSSILSSERLFSKDEHSEQNLKLFVYSRILWLALMQQVLQDKMLVVDRKEDLKTMQEKLKRLRTKRKDVFRYSLELIQTTISHLLRLHNKSTATKKLIDSLNECQEFCGKKEIKSEDLNVLRKLNQEKSKSFQPTKRNEWFNLHCILIHLHGMVHSETSETGKRAMNLIKLVTDAYLMEGGGADWRFCLLASSIFVEITNNSVNKEVRLEACDCLLNMLRDEIVQKTPECRVLLRRAVPDVFFCSDKENRTKLVNLLSWDEVLSLDQHTERLVLEYKTRALEINTKTIHQSTSSFVSTGMFQGGPVAVKILKVKKQHLLEEDAKCQARDKLYREAYALSRLNVTQHPNFPVLICHDTKSLPYHLITKFEMRGDLLQVVRLSRGKKPNLSPTKLLNMLIDISKALLYLQRLGLVHRVVMAENVLVGETFTCKLSGLHSLQKLPADSLSEGFITANDDEKFPVRWKSPECLTKHQYSTASDVWAFGVLMYEVLTRGCVPYSHLLDDKQLVYLKIVEGKEVIPQESCISEVEYELMIQCCTRELSSRPKMTDIRQRPTKLLKNAEEFVLSNLKASPFMNPFFTPGGIVVFAVDLASGIAIVFSSLVCEKIVRGDVQHLKKLLRLNHPQLSRIEKLEFSDAHFINCEIISSQCRYGDLKEFVLDRKCKKEEIICFLSQVASALHYLHLNHIVHGDLRAQYVIVISRDKVQVSRLGRSKSLPLLSGCDKTSTSCVAQDVLPPDSTRWSAPEIISDGLYTHASDVWAFGILAWELYASYENGQEQRHLSLPYFFLKNEQILPYMCDKGPLEQPKDCPHWVYIIMHQCWAFKSVQRPPFIAIYDCLTSRYHVSSVRYFLQQQSGSHVSLRQMSSAYVWPGITVICKPAIQNQIKRKLPDIILLSHLREPTRSWLFDLWLKNHSPQEWPNLPVRQPEDAWHILEKELHPLRTEIENMCSQDFFATHDYSYCHISDDSKSFTELTQGVENQADFDAENSSQFEPYQVPKRLSEASDSDIVEKYHENIYNTEDIYGTLTEENDGTGDNQNSSEDYEKDFKNEGLNLSKLDYSLLGERETQL</sequence>
<dbReference type="Gene3D" id="1.10.510.10">
    <property type="entry name" value="Transferase(Phosphotransferase) domain 1"/>
    <property type="match status" value="2"/>
</dbReference>
<dbReference type="PRINTS" id="PR00109">
    <property type="entry name" value="TYRKINASE"/>
</dbReference>
<proteinExistence type="predicted"/>
<name>A0ABN8N2F3_9CNID</name>
<reference evidence="5 6" key="1">
    <citation type="submission" date="2022-05" db="EMBL/GenBank/DDBJ databases">
        <authorList>
            <consortium name="Genoscope - CEA"/>
            <person name="William W."/>
        </authorList>
    </citation>
    <scope>NUCLEOTIDE SEQUENCE [LARGE SCALE GENOMIC DNA]</scope>
</reference>
<feature type="region of interest" description="Disordered" evidence="3">
    <location>
        <begin position="1194"/>
        <end position="1215"/>
    </location>
</feature>
<dbReference type="PROSITE" id="PS50011">
    <property type="entry name" value="PROTEIN_KINASE_DOM"/>
    <property type="match status" value="2"/>
</dbReference>
<dbReference type="SUPFAM" id="SSF56112">
    <property type="entry name" value="Protein kinase-like (PK-like)"/>
    <property type="match status" value="2"/>
</dbReference>
<evidence type="ECO:0000259" key="4">
    <source>
        <dbReference type="PROSITE" id="PS50011"/>
    </source>
</evidence>
<accession>A0ABN8N2F3</accession>
<dbReference type="InterPro" id="IPR001245">
    <property type="entry name" value="Ser-Thr/Tyr_kinase_cat_dom"/>
</dbReference>
<evidence type="ECO:0000313" key="5">
    <source>
        <dbReference type="EMBL" id="CAH3038716.1"/>
    </source>
</evidence>
<organism evidence="5 6">
    <name type="scientific">Porites lobata</name>
    <dbReference type="NCBI Taxonomy" id="104759"/>
    <lineage>
        <taxon>Eukaryota</taxon>
        <taxon>Metazoa</taxon>
        <taxon>Cnidaria</taxon>
        <taxon>Anthozoa</taxon>
        <taxon>Hexacorallia</taxon>
        <taxon>Scleractinia</taxon>
        <taxon>Fungiina</taxon>
        <taxon>Poritidae</taxon>
        <taxon>Porites</taxon>
    </lineage>
</organism>
<dbReference type="PANTHER" id="PTHR24418">
    <property type="entry name" value="TYROSINE-PROTEIN KINASE"/>
    <property type="match status" value="1"/>
</dbReference>
<feature type="domain" description="Protein kinase" evidence="4">
    <location>
        <begin position="717"/>
        <end position="1018"/>
    </location>
</feature>
<keyword evidence="6" id="KW-1185">Reference proteome</keyword>
<dbReference type="InterPro" id="IPR011009">
    <property type="entry name" value="Kinase-like_dom_sf"/>
</dbReference>
<keyword evidence="2" id="KW-0067">ATP-binding</keyword>
<keyword evidence="1" id="KW-0547">Nucleotide-binding</keyword>
<evidence type="ECO:0000256" key="1">
    <source>
        <dbReference type="ARBA" id="ARBA00022741"/>
    </source>
</evidence>
<dbReference type="InterPro" id="IPR000719">
    <property type="entry name" value="Prot_kinase_dom"/>
</dbReference>